<name>A0ABZ2LMQ3_9BACT</name>
<keyword evidence="1 6" id="KW-0489">Methyltransferase</keyword>
<evidence type="ECO:0000259" key="5">
    <source>
        <dbReference type="Pfam" id="PF08100"/>
    </source>
</evidence>
<dbReference type="Gene3D" id="3.40.50.150">
    <property type="entry name" value="Vaccinia Virus protein VP39"/>
    <property type="match status" value="1"/>
</dbReference>
<dbReference type="EMBL" id="CP089984">
    <property type="protein sequence ID" value="WXB12189.1"/>
    <property type="molecule type" value="Genomic_DNA"/>
</dbReference>
<dbReference type="PANTHER" id="PTHR43712">
    <property type="entry name" value="PUTATIVE (AFU_ORTHOLOGUE AFUA_4G14580)-RELATED"/>
    <property type="match status" value="1"/>
</dbReference>
<protein>
    <submittedName>
        <fullName evidence="6">Methyltransferase domain-containing protein</fullName>
    </submittedName>
</protein>
<evidence type="ECO:0000313" key="7">
    <source>
        <dbReference type="Proteomes" id="UP001370348"/>
    </source>
</evidence>
<dbReference type="InterPro" id="IPR036390">
    <property type="entry name" value="WH_DNA-bd_sf"/>
</dbReference>
<dbReference type="InterPro" id="IPR029063">
    <property type="entry name" value="SAM-dependent_MTases_sf"/>
</dbReference>
<evidence type="ECO:0000256" key="1">
    <source>
        <dbReference type="ARBA" id="ARBA00022603"/>
    </source>
</evidence>
<feature type="domain" description="O-methyltransferase dimerisation" evidence="5">
    <location>
        <begin position="11"/>
        <end position="85"/>
    </location>
</feature>
<gene>
    <name evidence="6" type="ORF">LZC94_30590</name>
</gene>
<evidence type="ECO:0000256" key="3">
    <source>
        <dbReference type="ARBA" id="ARBA00022691"/>
    </source>
</evidence>
<dbReference type="InterPro" id="IPR001077">
    <property type="entry name" value="COMT_C"/>
</dbReference>
<dbReference type="SUPFAM" id="SSF46785">
    <property type="entry name" value="Winged helix' DNA-binding domain"/>
    <property type="match status" value="1"/>
</dbReference>
<accession>A0ABZ2LMQ3</accession>
<sequence>METASPRLFIDTIHAFRRTAMIAAAIRLDIFSHIAEGATTARALAQSVSVSPRGIRILCDCLAVNGFLSKRGDAYALTADAAAFLDRRSPTYLGSLADYIASDLQWEAFRDIVPAVRRGGTVLPNGGILDPDHTSWTQYARSMSPMLRRPAHEVARMLAGETSGRPVRVLDLAAGHGLFGIALAQANPRAQVVALDGVQPLAIARAHAEAAGVAERYTTLAGDARQLDFGGPYDLLLVANLLHCFDREACDGILRRLRASAAPGARLAIVDFVPLDDRTGSRDGVEFALIMLCLTPAGDAHTFEELAAMVQRAGFHAPELRPIAASPMSVVLAEARE</sequence>
<dbReference type="InterPro" id="IPR036388">
    <property type="entry name" value="WH-like_DNA-bd_sf"/>
</dbReference>
<dbReference type="Proteomes" id="UP001370348">
    <property type="component" value="Chromosome"/>
</dbReference>
<evidence type="ECO:0000256" key="2">
    <source>
        <dbReference type="ARBA" id="ARBA00022679"/>
    </source>
</evidence>
<dbReference type="Pfam" id="PF00891">
    <property type="entry name" value="Methyltransf_2"/>
    <property type="match status" value="1"/>
</dbReference>
<evidence type="ECO:0000313" key="6">
    <source>
        <dbReference type="EMBL" id="WXB12189.1"/>
    </source>
</evidence>
<reference evidence="6 7" key="1">
    <citation type="submission" date="2021-12" db="EMBL/GenBank/DDBJ databases">
        <title>Discovery of the Pendulisporaceae a myxobacterial family with distinct sporulation behavior and unique specialized metabolism.</title>
        <authorList>
            <person name="Garcia R."/>
            <person name="Popoff A."/>
            <person name="Bader C.D."/>
            <person name="Loehr J."/>
            <person name="Walesch S."/>
            <person name="Walt C."/>
            <person name="Boldt J."/>
            <person name="Bunk B."/>
            <person name="Haeckl F.J.F.P.J."/>
            <person name="Gunesch A.P."/>
            <person name="Birkelbach J."/>
            <person name="Nuebel U."/>
            <person name="Pietschmann T."/>
            <person name="Bach T."/>
            <person name="Mueller R."/>
        </authorList>
    </citation>
    <scope>NUCLEOTIDE SEQUENCE [LARGE SCALE GENOMIC DNA]</scope>
    <source>
        <strain evidence="6 7">MSr11954</strain>
    </source>
</reference>
<dbReference type="CDD" id="cd02440">
    <property type="entry name" value="AdoMet_MTases"/>
    <property type="match status" value="1"/>
</dbReference>
<dbReference type="SUPFAM" id="SSF53335">
    <property type="entry name" value="S-adenosyl-L-methionine-dependent methyltransferases"/>
    <property type="match status" value="1"/>
</dbReference>
<dbReference type="InterPro" id="IPR016461">
    <property type="entry name" value="COMT-like"/>
</dbReference>
<dbReference type="PANTHER" id="PTHR43712:SF2">
    <property type="entry name" value="O-METHYLTRANSFERASE CICE"/>
    <property type="match status" value="1"/>
</dbReference>
<dbReference type="Pfam" id="PF08100">
    <property type="entry name" value="Dimerisation"/>
    <property type="match status" value="1"/>
</dbReference>
<feature type="domain" description="O-methyltransferase C-terminal" evidence="4">
    <location>
        <begin position="168"/>
        <end position="315"/>
    </location>
</feature>
<proteinExistence type="predicted"/>
<dbReference type="InterPro" id="IPR012967">
    <property type="entry name" value="COMT_dimerisation"/>
</dbReference>
<dbReference type="PROSITE" id="PS51683">
    <property type="entry name" value="SAM_OMT_II"/>
    <property type="match status" value="1"/>
</dbReference>
<dbReference type="Gene3D" id="1.10.10.10">
    <property type="entry name" value="Winged helix-like DNA-binding domain superfamily/Winged helix DNA-binding domain"/>
    <property type="match status" value="1"/>
</dbReference>
<dbReference type="GO" id="GO:0032259">
    <property type="term" value="P:methylation"/>
    <property type="evidence" value="ECO:0007669"/>
    <property type="project" value="UniProtKB-KW"/>
</dbReference>
<organism evidence="6 7">
    <name type="scientific">Pendulispora albinea</name>
    <dbReference type="NCBI Taxonomy" id="2741071"/>
    <lineage>
        <taxon>Bacteria</taxon>
        <taxon>Pseudomonadati</taxon>
        <taxon>Myxococcota</taxon>
        <taxon>Myxococcia</taxon>
        <taxon>Myxococcales</taxon>
        <taxon>Sorangiineae</taxon>
        <taxon>Pendulisporaceae</taxon>
        <taxon>Pendulispora</taxon>
    </lineage>
</organism>
<dbReference type="GO" id="GO:0008168">
    <property type="term" value="F:methyltransferase activity"/>
    <property type="evidence" value="ECO:0007669"/>
    <property type="project" value="UniProtKB-KW"/>
</dbReference>
<keyword evidence="2" id="KW-0808">Transferase</keyword>
<keyword evidence="3" id="KW-0949">S-adenosyl-L-methionine</keyword>
<dbReference type="RefSeq" id="WP_394821805.1">
    <property type="nucleotide sequence ID" value="NZ_CP089984.1"/>
</dbReference>
<evidence type="ECO:0000259" key="4">
    <source>
        <dbReference type="Pfam" id="PF00891"/>
    </source>
</evidence>
<dbReference type="PIRSF" id="PIRSF005739">
    <property type="entry name" value="O-mtase"/>
    <property type="match status" value="1"/>
</dbReference>
<keyword evidence="7" id="KW-1185">Reference proteome</keyword>